<gene>
    <name evidence="2" type="ORF">BpHYR1_038433</name>
</gene>
<feature type="compositionally biased region" description="Polar residues" evidence="1">
    <location>
        <begin position="1"/>
        <end position="11"/>
    </location>
</feature>
<dbReference type="EMBL" id="REGN01008006">
    <property type="protein sequence ID" value="RNA04676.1"/>
    <property type="molecule type" value="Genomic_DNA"/>
</dbReference>
<feature type="region of interest" description="Disordered" evidence="1">
    <location>
        <begin position="1"/>
        <end position="56"/>
    </location>
</feature>
<keyword evidence="3" id="KW-1185">Reference proteome</keyword>
<dbReference type="AlphaFoldDB" id="A0A3M7PZQ2"/>
<comment type="caution">
    <text evidence="2">The sequence shown here is derived from an EMBL/GenBank/DDBJ whole genome shotgun (WGS) entry which is preliminary data.</text>
</comment>
<proteinExistence type="predicted"/>
<name>A0A3M7PZQ2_BRAPC</name>
<evidence type="ECO:0000313" key="3">
    <source>
        <dbReference type="Proteomes" id="UP000276133"/>
    </source>
</evidence>
<dbReference type="Proteomes" id="UP000276133">
    <property type="component" value="Unassembled WGS sequence"/>
</dbReference>
<protein>
    <submittedName>
        <fullName evidence="2">Uncharacterized protein</fullName>
    </submittedName>
</protein>
<organism evidence="2 3">
    <name type="scientific">Brachionus plicatilis</name>
    <name type="common">Marine rotifer</name>
    <name type="synonym">Brachionus muelleri</name>
    <dbReference type="NCBI Taxonomy" id="10195"/>
    <lineage>
        <taxon>Eukaryota</taxon>
        <taxon>Metazoa</taxon>
        <taxon>Spiralia</taxon>
        <taxon>Gnathifera</taxon>
        <taxon>Rotifera</taxon>
        <taxon>Eurotatoria</taxon>
        <taxon>Monogononta</taxon>
        <taxon>Pseudotrocha</taxon>
        <taxon>Ploima</taxon>
        <taxon>Brachionidae</taxon>
        <taxon>Brachionus</taxon>
    </lineage>
</organism>
<feature type="compositionally biased region" description="Basic and acidic residues" evidence="1">
    <location>
        <begin position="27"/>
        <end position="50"/>
    </location>
</feature>
<sequence>MPGSTCSSMQLWSGPPTLSRRATFLRKYKDEQPKPQPKPDQRIRGKERRLSVQTPTNCTQKESFFTNRVIRESKKLPEIVSTVNQSKNRLEAWKYPGGPGSPGAPIKPPISDGLCTAATIDGFLSKSSPKQASKVEIRHKSVQRKATKLIGEFMNLGYKERLCYLKLTTLEERRLRDFPGYYSATNPCAPFNDD</sequence>
<evidence type="ECO:0000313" key="2">
    <source>
        <dbReference type="EMBL" id="RNA04676.1"/>
    </source>
</evidence>
<reference evidence="2 3" key="1">
    <citation type="journal article" date="2018" name="Sci. Rep.">
        <title>Genomic signatures of local adaptation to the degree of environmental predictability in rotifers.</title>
        <authorList>
            <person name="Franch-Gras L."/>
            <person name="Hahn C."/>
            <person name="Garcia-Roger E.M."/>
            <person name="Carmona M.J."/>
            <person name="Serra M."/>
            <person name="Gomez A."/>
        </authorList>
    </citation>
    <scope>NUCLEOTIDE SEQUENCE [LARGE SCALE GENOMIC DNA]</scope>
    <source>
        <strain evidence="2">HYR1</strain>
    </source>
</reference>
<accession>A0A3M7PZQ2</accession>
<evidence type="ECO:0000256" key="1">
    <source>
        <dbReference type="SAM" id="MobiDB-lite"/>
    </source>
</evidence>